<sequence length="99" mass="11623">MISYFSHLYIFSKGSNELIFKYTTLLLMKLKEWARSYFKALVKSFKNQPQHKPVSFLVWSADHHKMYVPYCILSHIGSRKFVSDSKTGQCLNTKNNLLV</sequence>
<dbReference type="EMBL" id="CAXKWB010013769">
    <property type="protein sequence ID" value="CAL4108461.1"/>
    <property type="molecule type" value="Genomic_DNA"/>
</dbReference>
<gene>
    <name evidence="1" type="ORF">MNOR_LOCUS18893</name>
</gene>
<proteinExistence type="predicted"/>
<evidence type="ECO:0000313" key="2">
    <source>
        <dbReference type="Proteomes" id="UP001497623"/>
    </source>
</evidence>
<reference evidence="1 2" key="1">
    <citation type="submission" date="2024-05" db="EMBL/GenBank/DDBJ databases">
        <authorList>
            <person name="Wallberg A."/>
        </authorList>
    </citation>
    <scope>NUCLEOTIDE SEQUENCE [LARGE SCALE GENOMIC DNA]</scope>
</reference>
<comment type="caution">
    <text evidence="1">The sequence shown here is derived from an EMBL/GenBank/DDBJ whole genome shotgun (WGS) entry which is preliminary data.</text>
</comment>
<evidence type="ECO:0000313" key="1">
    <source>
        <dbReference type="EMBL" id="CAL4108461.1"/>
    </source>
</evidence>
<keyword evidence="2" id="KW-1185">Reference proteome</keyword>
<protein>
    <submittedName>
        <fullName evidence="1">Uncharacterized protein</fullName>
    </submittedName>
</protein>
<dbReference type="Proteomes" id="UP001497623">
    <property type="component" value="Unassembled WGS sequence"/>
</dbReference>
<organism evidence="1 2">
    <name type="scientific">Meganyctiphanes norvegica</name>
    <name type="common">Northern krill</name>
    <name type="synonym">Thysanopoda norvegica</name>
    <dbReference type="NCBI Taxonomy" id="48144"/>
    <lineage>
        <taxon>Eukaryota</taxon>
        <taxon>Metazoa</taxon>
        <taxon>Ecdysozoa</taxon>
        <taxon>Arthropoda</taxon>
        <taxon>Crustacea</taxon>
        <taxon>Multicrustacea</taxon>
        <taxon>Malacostraca</taxon>
        <taxon>Eumalacostraca</taxon>
        <taxon>Eucarida</taxon>
        <taxon>Euphausiacea</taxon>
        <taxon>Euphausiidae</taxon>
        <taxon>Meganyctiphanes</taxon>
    </lineage>
</organism>
<accession>A0AAV2R1I8</accession>
<name>A0AAV2R1I8_MEGNR</name>
<dbReference type="AlphaFoldDB" id="A0AAV2R1I8"/>